<sequence length="213" mass="23291">MKKTTFFAALVAMFAFASCSSDNNQQQADATEEHDHEHHDGMAHGDNMPAAGTVVVETPTFDSVAEPMTRNLSQMLDEYIVLKDAMVESDPEAAKEAANAVLASANAMPVATLQVPEQKEFAEEQIEKVRNSAAAIAGTNDLGEQRNQLEDLSEAVFSLTKAFGATDQKVYYQHCPMVNNNQGAYWVSTKPEIRNPYFGSSMLKCGSNEEVFN</sequence>
<dbReference type="Proteomes" id="UP000185924">
    <property type="component" value="Unassembled WGS sequence"/>
</dbReference>
<dbReference type="InterPro" id="IPR021782">
    <property type="entry name" value="DUF3347"/>
</dbReference>
<feature type="signal peptide" evidence="2">
    <location>
        <begin position="1"/>
        <end position="17"/>
    </location>
</feature>
<organism evidence="4 5">
    <name type="scientific">Pontibacter lucknowensis</name>
    <dbReference type="NCBI Taxonomy" id="1077936"/>
    <lineage>
        <taxon>Bacteria</taxon>
        <taxon>Pseudomonadati</taxon>
        <taxon>Bacteroidota</taxon>
        <taxon>Cytophagia</taxon>
        <taxon>Cytophagales</taxon>
        <taxon>Hymenobacteraceae</taxon>
        <taxon>Pontibacter</taxon>
    </lineage>
</organism>
<dbReference type="EMBL" id="FTNM01000006">
    <property type="protein sequence ID" value="SIR40060.1"/>
    <property type="molecule type" value="Genomic_DNA"/>
</dbReference>
<dbReference type="STRING" id="1077936.SAMN05421545_3426"/>
<keyword evidence="2" id="KW-0732">Signal</keyword>
<feature type="domain" description="DUF3347" evidence="3">
    <location>
        <begin position="76"/>
        <end position="167"/>
    </location>
</feature>
<evidence type="ECO:0000313" key="4">
    <source>
        <dbReference type="EMBL" id="SIR40060.1"/>
    </source>
</evidence>
<dbReference type="PROSITE" id="PS51257">
    <property type="entry name" value="PROKAR_LIPOPROTEIN"/>
    <property type="match status" value="1"/>
</dbReference>
<evidence type="ECO:0000256" key="1">
    <source>
        <dbReference type="SAM" id="MobiDB-lite"/>
    </source>
</evidence>
<keyword evidence="5" id="KW-1185">Reference proteome</keyword>
<feature type="compositionally biased region" description="Basic and acidic residues" evidence="1">
    <location>
        <begin position="31"/>
        <end position="43"/>
    </location>
</feature>
<evidence type="ECO:0000256" key="2">
    <source>
        <dbReference type="SAM" id="SignalP"/>
    </source>
</evidence>
<dbReference type="Pfam" id="PF11827">
    <property type="entry name" value="DUF3347"/>
    <property type="match status" value="1"/>
</dbReference>
<accession>A0A1N7ALP5</accession>
<dbReference type="AlphaFoldDB" id="A0A1N7ALP5"/>
<dbReference type="RefSeq" id="WP_076422994.1">
    <property type="nucleotide sequence ID" value="NZ_FTNM01000006.1"/>
</dbReference>
<gene>
    <name evidence="4" type="ORF">SAMN05421545_3426</name>
</gene>
<protein>
    <submittedName>
        <fullName evidence="4">Membrane fusion protein, Cu(I)/Ag(I) efflux system</fullName>
    </submittedName>
</protein>
<evidence type="ECO:0000259" key="3">
    <source>
        <dbReference type="Pfam" id="PF11827"/>
    </source>
</evidence>
<name>A0A1N7ALP5_9BACT</name>
<feature type="region of interest" description="Disordered" evidence="1">
    <location>
        <begin position="24"/>
        <end position="45"/>
    </location>
</feature>
<evidence type="ECO:0000313" key="5">
    <source>
        <dbReference type="Proteomes" id="UP000185924"/>
    </source>
</evidence>
<feature type="chain" id="PRO_5013179006" evidence="2">
    <location>
        <begin position="18"/>
        <end position="213"/>
    </location>
</feature>
<dbReference type="OrthoDB" id="5513217at2"/>
<proteinExistence type="predicted"/>
<reference evidence="5" key="1">
    <citation type="submission" date="2017-01" db="EMBL/GenBank/DDBJ databases">
        <authorList>
            <person name="Varghese N."/>
            <person name="Submissions S."/>
        </authorList>
    </citation>
    <scope>NUCLEOTIDE SEQUENCE [LARGE SCALE GENOMIC DNA]</scope>
    <source>
        <strain evidence="5">DM9</strain>
    </source>
</reference>